<dbReference type="InterPro" id="IPR002686">
    <property type="entry name" value="Transposase_17"/>
</dbReference>
<dbReference type="InterPro" id="IPR036515">
    <property type="entry name" value="Transposase_17_sf"/>
</dbReference>
<name>A0ABW0SIJ4_9GAMM</name>
<dbReference type="Proteomes" id="UP001596036">
    <property type="component" value="Unassembled WGS sequence"/>
</dbReference>
<evidence type="ECO:0000313" key="3">
    <source>
        <dbReference type="Proteomes" id="UP001596036"/>
    </source>
</evidence>
<sequence length="170" mass="20300">MPNYRRAWVPGGTYFFTVNLLERDRRLLVDRIDDLRGAFHMARIARPFDVVAVVVLPDHLHCVWRLPEGDADNATRWRHIKTLFSRSITAGERRSRRRQAKGERGIWQRRYWEHLIADERDLATHVDYIHANPLKHRHVARVIDWPYSSFHRYVRDGVLPSDWAGGTWRR</sequence>
<evidence type="ECO:0000259" key="1">
    <source>
        <dbReference type="SMART" id="SM01321"/>
    </source>
</evidence>
<accession>A0ABW0SIJ4</accession>
<dbReference type="SMART" id="SM01321">
    <property type="entry name" value="Y1_Tnp"/>
    <property type="match status" value="1"/>
</dbReference>
<proteinExistence type="predicted"/>
<dbReference type="InterPro" id="IPR052715">
    <property type="entry name" value="RAYT_transposase"/>
</dbReference>
<keyword evidence="3" id="KW-1185">Reference proteome</keyword>
<organism evidence="2 3">
    <name type="scientific">Lysobacter yangpyeongensis</name>
    <dbReference type="NCBI Taxonomy" id="346182"/>
    <lineage>
        <taxon>Bacteria</taxon>
        <taxon>Pseudomonadati</taxon>
        <taxon>Pseudomonadota</taxon>
        <taxon>Gammaproteobacteria</taxon>
        <taxon>Lysobacterales</taxon>
        <taxon>Lysobacteraceae</taxon>
        <taxon>Lysobacter</taxon>
    </lineage>
</organism>
<dbReference type="RefSeq" id="WP_386752323.1">
    <property type="nucleotide sequence ID" value="NZ_JBHSNM010000001.1"/>
</dbReference>
<dbReference type="NCBIfam" id="NF047646">
    <property type="entry name" value="REP_Tyr_transpos"/>
    <property type="match status" value="1"/>
</dbReference>
<dbReference type="PANTHER" id="PTHR36966">
    <property type="entry name" value="REP-ASSOCIATED TYROSINE TRANSPOSASE"/>
    <property type="match status" value="1"/>
</dbReference>
<feature type="domain" description="Transposase IS200-like" evidence="1">
    <location>
        <begin position="9"/>
        <end position="132"/>
    </location>
</feature>
<dbReference type="PANTHER" id="PTHR36966:SF1">
    <property type="entry name" value="REP-ASSOCIATED TYROSINE TRANSPOSASE"/>
    <property type="match status" value="1"/>
</dbReference>
<gene>
    <name evidence="2" type="ORF">ACFPN1_01310</name>
</gene>
<protein>
    <submittedName>
        <fullName evidence="2">Transposase</fullName>
    </submittedName>
</protein>
<dbReference type="SUPFAM" id="SSF143422">
    <property type="entry name" value="Transposase IS200-like"/>
    <property type="match status" value="1"/>
</dbReference>
<reference evidence="3" key="1">
    <citation type="journal article" date="2019" name="Int. J. Syst. Evol. Microbiol.">
        <title>The Global Catalogue of Microorganisms (GCM) 10K type strain sequencing project: providing services to taxonomists for standard genome sequencing and annotation.</title>
        <authorList>
            <consortium name="The Broad Institute Genomics Platform"/>
            <consortium name="The Broad Institute Genome Sequencing Center for Infectious Disease"/>
            <person name="Wu L."/>
            <person name="Ma J."/>
        </authorList>
    </citation>
    <scope>NUCLEOTIDE SEQUENCE [LARGE SCALE GENOMIC DNA]</scope>
    <source>
        <strain evidence="3">KACC 11407</strain>
    </source>
</reference>
<comment type="caution">
    <text evidence="2">The sequence shown here is derived from an EMBL/GenBank/DDBJ whole genome shotgun (WGS) entry which is preliminary data.</text>
</comment>
<dbReference type="Gene3D" id="3.30.70.1290">
    <property type="entry name" value="Transposase IS200-like"/>
    <property type="match status" value="1"/>
</dbReference>
<evidence type="ECO:0000313" key="2">
    <source>
        <dbReference type="EMBL" id="MFC5568701.1"/>
    </source>
</evidence>
<dbReference type="EMBL" id="JBHSNM010000001">
    <property type="protein sequence ID" value="MFC5568701.1"/>
    <property type="molecule type" value="Genomic_DNA"/>
</dbReference>